<feature type="transmembrane region" description="Helical" evidence="1">
    <location>
        <begin position="67"/>
        <end position="89"/>
    </location>
</feature>
<feature type="transmembrane region" description="Helical" evidence="1">
    <location>
        <begin position="19"/>
        <end position="38"/>
    </location>
</feature>
<dbReference type="Proteomes" id="UP001205311">
    <property type="component" value="Unassembled WGS sequence"/>
</dbReference>
<evidence type="ECO:0008006" key="4">
    <source>
        <dbReference type="Google" id="ProtNLM"/>
    </source>
</evidence>
<sequence length="152" mass="16015">MGVGAGPDDTSGGLLAARWLAAVAAVVTVLGLYVLPWWPGESFLEFRAGYLLGGADGLPPWWSSFPASYFCFGFVPHTVAVLVPPLVVARADRWRLLSAPALVGALWQVLAVRGAPLVNTTGAPYLGAVAGMLLVIAWWLGRVAARPDGWGF</sequence>
<reference evidence="2 3" key="1">
    <citation type="submission" date="2022-06" db="EMBL/GenBank/DDBJ databases">
        <title>Genomic Encyclopedia of Archaeal and Bacterial Type Strains, Phase II (KMG-II): from individual species to whole genera.</title>
        <authorList>
            <person name="Goeker M."/>
        </authorList>
    </citation>
    <scope>NUCLEOTIDE SEQUENCE [LARGE SCALE GENOMIC DNA]</scope>
    <source>
        <strain evidence="2 3">DSM 40477</strain>
    </source>
</reference>
<accession>A0ABT1HX34</accession>
<organism evidence="2 3">
    <name type="scientific">Streptoalloteichus tenebrarius (strain ATCC 17920 / DSM 40477 / JCM 4838 / CBS 697.72 / NBRC 16177 / NCIMB 11028 / NRRL B-12390 / A12253. 1 / ISP 5477)</name>
    <name type="common">Streptomyces tenebrarius</name>
    <dbReference type="NCBI Taxonomy" id="1933"/>
    <lineage>
        <taxon>Bacteria</taxon>
        <taxon>Bacillati</taxon>
        <taxon>Actinomycetota</taxon>
        <taxon>Actinomycetes</taxon>
        <taxon>Pseudonocardiales</taxon>
        <taxon>Pseudonocardiaceae</taxon>
        <taxon>Streptoalloteichus</taxon>
    </lineage>
</organism>
<evidence type="ECO:0000256" key="1">
    <source>
        <dbReference type="SAM" id="Phobius"/>
    </source>
</evidence>
<protein>
    <recommendedName>
        <fullName evidence="4">Integral membrane protein</fullName>
    </recommendedName>
</protein>
<feature type="transmembrane region" description="Helical" evidence="1">
    <location>
        <begin position="122"/>
        <end position="140"/>
    </location>
</feature>
<dbReference type="EMBL" id="JAMTCP010000021">
    <property type="protein sequence ID" value="MCP2259955.1"/>
    <property type="molecule type" value="Genomic_DNA"/>
</dbReference>
<keyword evidence="1" id="KW-1133">Transmembrane helix</keyword>
<evidence type="ECO:0000313" key="2">
    <source>
        <dbReference type="EMBL" id="MCP2259955.1"/>
    </source>
</evidence>
<keyword evidence="1" id="KW-0472">Membrane</keyword>
<evidence type="ECO:0000313" key="3">
    <source>
        <dbReference type="Proteomes" id="UP001205311"/>
    </source>
</evidence>
<dbReference type="RefSeq" id="WP_253670830.1">
    <property type="nucleotide sequence ID" value="NZ_JAMTCP010000021.1"/>
</dbReference>
<gene>
    <name evidence="2" type="ORF">LX15_003664</name>
</gene>
<comment type="caution">
    <text evidence="2">The sequence shown here is derived from an EMBL/GenBank/DDBJ whole genome shotgun (WGS) entry which is preliminary data.</text>
</comment>
<keyword evidence="3" id="KW-1185">Reference proteome</keyword>
<keyword evidence="1" id="KW-0812">Transmembrane</keyword>
<name>A0ABT1HX34_STRSD</name>
<proteinExistence type="predicted"/>
<feature type="transmembrane region" description="Helical" evidence="1">
    <location>
        <begin position="96"/>
        <end position="116"/>
    </location>
</feature>